<dbReference type="InterPro" id="IPR022892">
    <property type="entry name" value="RNaseHI"/>
</dbReference>
<feature type="domain" description="RNase H type-1" evidence="11">
    <location>
        <begin position="80"/>
        <end position="229"/>
    </location>
</feature>
<evidence type="ECO:0000256" key="2">
    <source>
        <dbReference type="ARBA" id="ARBA00001946"/>
    </source>
</evidence>
<sequence>MTKKYYVVWKGAKTGVFDNWPEVQQLTSGRADAQYMGFPTKQEAEEAFKAPYSKALARRSLSKSPQSKSTTVTPQYGNKVNADVQIFSDGACSPNPGKSGTGIAVYQQTKLTELWYGLYDANGTNNTAELLGILESLKMAKFYLAKQKSVEILSDSKYSIDSVTQWAAGWQRRGWKKANGEEIKNPDIIKACYELYLSMKSQITITYVKGHANIEGNELADRMAVYARMQQETSFKQFTSTINIKEILAMPSG</sequence>
<organism evidence="12 13">
    <name type="scientific">Thalassotalea marina</name>
    <dbReference type="NCBI Taxonomy" id="1673741"/>
    <lineage>
        <taxon>Bacteria</taxon>
        <taxon>Pseudomonadati</taxon>
        <taxon>Pseudomonadota</taxon>
        <taxon>Gammaproteobacteria</taxon>
        <taxon>Alteromonadales</taxon>
        <taxon>Colwelliaceae</taxon>
        <taxon>Thalassotalea</taxon>
    </lineage>
</organism>
<dbReference type="GO" id="GO:0004523">
    <property type="term" value="F:RNA-DNA hybrid ribonuclease activity"/>
    <property type="evidence" value="ECO:0007669"/>
    <property type="project" value="UniProtKB-EC"/>
</dbReference>
<dbReference type="InterPro" id="IPR017067">
    <property type="entry name" value="RNase_H1_euk"/>
</dbReference>
<evidence type="ECO:0000256" key="9">
    <source>
        <dbReference type="ARBA" id="ARBA00022801"/>
    </source>
</evidence>
<evidence type="ECO:0000313" key="12">
    <source>
        <dbReference type="EMBL" id="GHG02993.1"/>
    </source>
</evidence>
<evidence type="ECO:0000256" key="5">
    <source>
        <dbReference type="ARBA" id="ARBA00012180"/>
    </source>
</evidence>
<dbReference type="Gene3D" id="3.30.420.10">
    <property type="entry name" value="Ribonuclease H-like superfamily/Ribonuclease H"/>
    <property type="match status" value="1"/>
</dbReference>
<accession>A0A919BQH6</accession>
<keyword evidence="7" id="KW-0479">Metal-binding</keyword>
<dbReference type="GO" id="GO:0003676">
    <property type="term" value="F:nucleic acid binding"/>
    <property type="evidence" value="ECO:0007669"/>
    <property type="project" value="InterPro"/>
</dbReference>
<dbReference type="EMBL" id="BNCK01000009">
    <property type="protein sequence ID" value="GHG02993.1"/>
    <property type="molecule type" value="Genomic_DNA"/>
</dbReference>
<dbReference type="InterPro" id="IPR036397">
    <property type="entry name" value="RNaseH_sf"/>
</dbReference>
<dbReference type="InterPro" id="IPR002156">
    <property type="entry name" value="RNaseH_domain"/>
</dbReference>
<dbReference type="SUPFAM" id="SSF55658">
    <property type="entry name" value="L9 N-domain-like"/>
    <property type="match status" value="1"/>
</dbReference>
<evidence type="ECO:0000256" key="3">
    <source>
        <dbReference type="ARBA" id="ARBA00005300"/>
    </source>
</evidence>
<reference evidence="12" key="1">
    <citation type="journal article" date="2014" name="Int. J. Syst. Evol. Microbiol.">
        <title>Complete genome sequence of Corynebacterium casei LMG S-19264T (=DSM 44701T), isolated from a smear-ripened cheese.</title>
        <authorList>
            <consortium name="US DOE Joint Genome Institute (JGI-PGF)"/>
            <person name="Walter F."/>
            <person name="Albersmeier A."/>
            <person name="Kalinowski J."/>
            <person name="Ruckert C."/>
        </authorList>
    </citation>
    <scope>NUCLEOTIDE SEQUENCE</scope>
    <source>
        <strain evidence="12">KCTC 42731</strain>
    </source>
</reference>
<keyword evidence="13" id="KW-1185">Reference proteome</keyword>
<proteinExistence type="inferred from homology"/>
<evidence type="ECO:0000256" key="10">
    <source>
        <dbReference type="ARBA" id="ARBA00022842"/>
    </source>
</evidence>
<evidence type="ECO:0000313" key="13">
    <source>
        <dbReference type="Proteomes" id="UP000623842"/>
    </source>
</evidence>
<keyword evidence="9" id="KW-0378">Hydrolase</keyword>
<dbReference type="InterPro" id="IPR012337">
    <property type="entry name" value="RNaseH-like_sf"/>
</dbReference>
<evidence type="ECO:0000256" key="8">
    <source>
        <dbReference type="ARBA" id="ARBA00022759"/>
    </source>
</evidence>
<dbReference type="InterPro" id="IPR050092">
    <property type="entry name" value="RNase_H"/>
</dbReference>
<keyword evidence="10" id="KW-0460">Magnesium</keyword>
<comment type="catalytic activity">
    <reaction evidence="1">
        <text>Endonucleolytic cleavage to 5'-phosphomonoester.</text>
        <dbReference type="EC" id="3.1.26.4"/>
    </reaction>
</comment>
<protein>
    <recommendedName>
        <fullName evidence="5">ribonuclease H</fullName>
        <ecNumber evidence="5">3.1.26.4</ecNumber>
    </recommendedName>
</protein>
<evidence type="ECO:0000256" key="1">
    <source>
        <dbReference type="ARBA" id="ARBA00000077"/>
    </source>
</evidence>
<dbReference type="InterPro" id="IPR037056">
    <property type="entry name" value="RNase_H1_N_sf"/>
</dbReference>
<evidence type="ECO:0000256" key="4">
    <source>
        <dbReference type="ARBA" id="ARBA00011245"/>
    </source>
</evidence>
<dbReference type="AlphaFoldDB" id="A0A919BQH6"/>
<comment type="subunit">
    <text evidence="4">Monomer.</text>
</comment>
<dbReference type="Proteomes" id="UP000623842">
    <property type="component" value="Unassembled WGS sequence"/>
</dbReference>
<gene>
    <name evidence="12" type="ORF">GCM10017161_35040</name>
</gene>
<dbReference type="SUPFAM" id="SSF53098">
    <property type="entry name" value="Ribonuclease H-like"/>
    <property type="match status" value="1"/>
</dbReference>
<dbReference type="CDD" id="cd09278">
    <property type="entry name" value="RNase_HI_prokaryote_like"/>
    <property type="match status" value="1"/>
</dbReference>
<dbReference type="Gene3D" id="3.40.970.10">
    <property type="entry name" value="Ribonuclease H1, N-terminal domain"/>
    <property type="match status" value="1"/>
</dbReference>
<dbReference type="PANTHER" id="PTHR10642">
    <property type="entry name" value="RIBONUCLEASE H1"/>
    <property type="match status" value="1"/>
</dbReference>
<evidence type="ECO:0000256" key="7">
    <source>
        <dbReference type="ARBA" id="ARBA00022723"/>
    </source>
</evidence>
<reference evidence="12" key="2">
    <citation type="submission" date="2020-09" db="EMBL/GenBank/DDBJ databases">
        <authorList>
            <person name="Sun Q."/>
            <person name="Kim S."/>
        </authorList>
    </citation>
    <scope>NUCLEOTIDE SEQUENCE</scope>
    <source>
        <strain evidence="12">KCTC 42731</strain>
    </source>
</reference>
<dbReference type="PANTHER" id="PTHR10642:SF26">
    <property type="entry name" value="RIBONUCLEASE H1"/>
    <property type="match status" value="1"/>
</dbReference>
<keyword evidence="8" id="KW-0255">Endonuclease</keyword>
<dbReference type="RefSeq" id="WP_189773354.1">
    <property type="nucleotide sequence ID" value="NZ_BNCK01000009.1"/>
</dbReference>
<evidence type="ECO:0000259" key="11">
    <source>
        <dbReference type="PROSITE" id="PS50879"/>
    </source>
</evidence>
<dbReference type="InterPro" id="IPR011320">
    <property type="entry name" value="RNase_H1_N"/>
</dbReference>
<dbReference type="EC" id="3.1.26.4" evidence="5"/>
<dbReference type="InterPro" id="IPR009027">
    <property type="entry name" value="Ribosomal_bL9/RNase_H1_N"/>
</dbReference>
<evidence type="ECO:0000256" key="6">
    <source>
        <dbReference type="ARBA" id="ARBA00022722"/>
    </source>
</evidence>
<dbReference type="PROSITE" id="PS50879">
    <property type="entry name" value="RNASE_H_1"/>
    <property type="match status" value="1"/>
</dbReference>
<comment type="caution">
    <text evidence="12">The sequence shown here is derived from an EMBL/GenBank/DDBJ whole genome shotgun (WGS) entry which is preliminary data.</text>
</comment>
<dbReference type="GO" id="GO:0043137">
    <property type="term" value="P:DNA replication, removal of RNA primer"/>
    <property type="evidence" value="ECO:0007669"/>
    <property type="project" value="TreeGrafter"/>
</dbReference>
<dbReference type="Pfam" id="PF00075">
    <property type="entry name" value="RNase_H"/>
    <property type="match status" value="1"/>
</dbReference>
<comment type="cofactor">
    <cofactor evidence="2">
        <name>Mg(2+)</name>
        <dbReference type="ChEBI" id="CHEBI:18420"/>
    </cofactor>
</comment>
<dbReference type="PIRSF" id="PIRSF036852">
    <property type="entry name" value="Ribonuclease_H1_euk"/>
    <property type="match status" value="1"/>
</dbReference>
<dbReference type="Pfam" id="PF01693">
    <property type="entry name" value="Cauli_VI"/>
    <property type="match status" value="1"/>
</dbReference>
<keyword evidence="6" id="KW-0540">Nuclease</keyword>
<comment type="similarity">
    <text evidence="3">Belongs to the RNase H family.</text>
</comment>
<name>A0A919BQH6_9GAMM</name>
<dbReference type="GO" id="GO:0000287">
    <property type="term" value="F:magnesium ion binding"/>
    <property type="evidence" value="ECO:0007669"/>
    <property type="project" value="InterPro"/>
</dbReference>